<dbReference type="EMBL" id="JAYGHG010000043">
    <property type="protein sequence ID" value="MEA5583452.1"/>
    <property type="molecule type" value="Genomic_DNA"/>
</dbReference>
<keyword evidence="2" id="KW-0067">ATP-binding</keyword>
<gene>
    <name evidence="5" type="ORF">VB620_19170</name>
</gene>
<accession>A0ABU5UIQ5</accession>
<dbReference type="RefSeq" id="WP_323197749.1">
    <property type="nucleotide sequence ID" value="NZ_JAYGHG010000043.1"/>
</dbReference>
<organism evidence="5 6">
    <name type="scientific">Nodularia harveyana UHCC-0300</name>
    <dbReference type="NCBI Taxonomy" id="2974287"/>
    <lineage>
        <taxon>Bacteria</taxon>
        <taxon>Bacillati</taxon>
        <taxon>Cyanobacteriota</taxon>
        <taxon>Cyanophyceae</taxon>
        <taxon>Nostocales</taxon>
        <taxon>Nodulariaceae</taxon>
        <taxon>Nodularia</taxon>
    </lineage>
</organism>
<dbReference type="InterPro" id="IPR011604">
    <property type="entry name" value="PDDEXK-like_dom_sf"/>
</dbReference>
<evidence type="ECO:0000256" key="2">
    <source>
        <dbReference type="ARBA" id="ARBA00022806"/>
    </source>
</evidence>
<evidence type="ECO:0000313" key="6">
    <source>
        <dbReference type="Proteomes" id="UP001302120"/>
    </source>
</evidence>
<keyword evidence="2" id="KW-0347">Helicase</keyword>
<dbReference type="Pfam" id="PF12705">
    <property type="entry name" value="PDDEXK_1"/>
    <property type="match status" value="1"/>
</dbReference>
<reference evidence="5 6" key="1">
    <citation type="submission" date="2023-12" db="EMBL/GenBank/DDBJ databases">
        <title>Baltic Sea Cyanobacteria.</title>
        <authorList>
            <person name="Delbaje E."/>
            <person name="Fewer D.P."/>
            <person name="Shishido T.K."/>
        </authorList>
    </citation>
    <scope>NUCLEOTIDE SEQUENCE [LARGE SCALE GENOMIC DNA]</scope>
    <source>
        <strain evidence="5 6">UHCC-0300</strain>
    </source>
</reference>
<feature type="domain" description="PD-(D/E)XK endonuclease-like" evidence="4">
    <location>
        <begin position="107"/>
        <end position="263"/>
    </location>
</feature>
<keyword evidence="1" id="KW-0227">DNA damage</keyword>
<dbReference type="Gene3D" id="3.90.320.10">
    <property type="match status" value="1"/>
</dbReference>
<name>A0ABU5UIQ5_9CYAN</name>
<protein>
    <submittedName>
        <fullName evidence="5">PD-(D/E)XK nuclease family protein</fullName>
    </submittedName>
</protein>
<comment type="caution">
    <text evidence="5">The sequence shown here is derived from an EMBL/GenBank/DDBJ whole genome shotgun (WGS) entry which is preliminary data.</text>
</comment>
<evidence type="ECO:0000259" key="4">
    <source>
        <dbReference type="Pfam" id="PF12705"/>
    </source>
</evidence>
<keyword evidence="6" id="KW-1185">Reference proteome</keyword>
<sequence length="271" mass="31049">MVWRPYVSFNIWTQFESPVGQEHWHCDMKRGFARARKKELLVKALLQKNTMPQDIGLLAQRGIYEFHQDIKLLSQSNGFKEVAEKLELNQKPLEVQQRVIQILKKYQENPILLNKTLITLSSGDEGIPEPILIKQGNYYYNLFAAIDCICVESDDRIHILDFKTGTSNFDRRQAFVYLLAASYLYPQRKAVASFYNLETGNCSELITATDSQLKAIQDKLAQIAKAHNKELSFYKQNPSQFADIFPPNPGNTCRNCQFASICQFSPVEVAA</sequence>
<keyword evidence="3" id="KW-0234">DNA repair</keyword>
<evidence type="ECO:0000313" key="5">
    <source>
        <dbReference type="EMBL" id="MEA5583452.1"/>
    </source>
</evidence>
<keyword evidence="2" id="KW-0378">Hydrolase</keyword>
<evidence type="ECO:0000256" key="3">
    <source>
        <dbReference type="ARBA" id="ARBA00023204"/>
    </source>
</evidence>
<proteinExistence type="predicted"/>
<evidence type="ECO:0000256" key="1">
    <source>
        <dbReference type="ARBA" id="ARBA00022763"/>
    </source>
</evidence>
<keyword evidence="2" id="KW-0547">Nucleotide-binding</keyword>
<dbReference type="InterPro" id="IPR038726">
    <property type="entry name" value="PDDEXK_AddAB-type"/>
</dbReference>
<dbReference type="Proteomes" id="UP001302120">
    <property type="component" value="Unassembled WGS sequence"/>
</dbReference>